<dbReference type="AlphaFoldDB" id="A0A3E0K6H8"/>
<protein>
    <submittedName>
        <fullName evidence="2">Uncharacterized protein</fullName>
    </submittedName>
</protein>
<comment type="caution">
    <text evidence="2">The sequence shown here is derived from an EMBL/GenBank/DDBJ whole genome shotgun (WGS) entry which is preliminary data.</text>
</comment>
<feature type="compositionally biased region" description="Basic residues" evidence="1">
    <location>
        <begin position="1"/>
        <end position="13"/>
    </location>
</feature>
<dbReference type="EMBL" id="QEWE01000012">
    <property type="protein sequence ID" value="REJ29965.1"/>
    <property type="molecule type" value="Genomic_DNA"/>
</dbReference>
<evidence type="ECO:0000313" key="2">
    <source>
        <dbReference type="EMBL" id="REJ29965.1"/>
    </source>
</evidence>
<gene>
    <name evidence="2" type="ORF">C6P37_04010</name>
</gene>
<organism evidence="2 3">
    <name type="scientific">Caldibacillus debilis</name>
    <dbReference type="NCBI Taxonomy" id="301148"/>
    <lineage>
        <taxon>Bacteria</taxon>
        <taxon>Bacillati</taxon>
        <taxon>Bacillota</taxon>
        <taxon>Bacilli</taxon>
        <taxon>Bacillales</taxon>
        <taxon>Bacillaceae</taxon>
        <taxon>Caldibacillus</taxon>
    </lineage>
</organism>
<feature type="region of interest" description="Disordered" evidence="1">
    <location>
        <begin position="1"/>
        <end position="20"/>
    </location>
</feature>
<name>A0A3E0K6H8_9BACI</name>
<evidence type="ECO:0000313" key="3">
    <source>
        <dbReference type="Proteomes" id="UP000257014"/>
    </source>
</evidence>
<accession>A0A3E0K6H8</accession>
<dbReference type="Proteomes" id="UP000257014">
    <property type="component" value="Unassembled WGS sequence"/>
</dbReference>
<sequence>MKNKGQKRRRRAGRGGAADIPSASFSAFRIPYIQFSMLMLCLKGMKNFVKVGDLRTRRERGNRIGRGA</sequence>
<evidence type="ECO:0000256" key="1">
    <source>
        <dbReference type="SAM" id="MobiDB-lite"/>
    </source>
</evidence>
<proteinExistence type="predicted"/>
<reference evidence="2 3" key="1">
    <citation type="submission" date="2018-03" db="EMBL/GenBank/DDBJ databases">
        <authorList>
            <person name="Keele B.F."/>
        </authorList>
    </citation>
    <scope>NUCLEOTIDE SEQUENCE [LARGE SCALE GENOMIC DNA]</scope>
    <source>
        <strain evidence="2">ZCTH4_d</strain>
    </source>
</reference>